<evidence type="ECO:0000313" key="4">
    <source>
        <dbReference type="Proteomes" id="UP000193884"/>
    </source>
</evidence>
<organism evidence="1 3">
    <name type="scientific">Bradyrhizobium canariense</name>
    <dbReference type="NCBI Taxonomy" id="255045"/>
    <lineage>
        <taxon>Bacteria</taxon>
        <taxon>Pseudomonadati</taxon>
        <taxon>Pseudomonadota</taxon>
        <taxon>Alphaproteobacteria</taxon>
        <taxon>Hyphomicrobiales</taxon>
        <taxon>Nitrobacteraceae</taxon>
        <taxon>Bradyrhizobium</taxon>
    </lineage>
</organism>
<keyword evidence="4" id="KW-1185">Reference proteome</keyword>
<gene>
    <name evidence="2" type="ORF">BST63_04450</name>
    <name evidence="1" type="ORF">BSZ18_03655</name>
</gene>
<sequence>MASKPEYVDLISAATPQHRRRAAPLRMVAKPEVEEASNKLSRWPPAMFKQWKLENLTRWTSATWKLKDWL</sequence>
<dbReference type="RefSeq" id="WP_085357580.1">
    <property type="nucleotide sequence ID" value="NZ_NAFC01000128.1"/>
</dbReference>
<evidence type="ECO:0000313" key="2">
    <source>
        <dbReference type="EMBL" id="OSJ34041.1"/>
    </source>
</evidence>
<proteinExistence type="predicted"/>
<name>A0A1X3G4F1_9BRAD</name>
<dbReference type="Proteomes" id="UP000193884">
    <property type="component" value="Unassembled WGS sequence"/>
</dbReference>
<reference evidence="3 4" key="1">
    <citation type="submission" date="2017-03" db="EMBL/GenBank/DDBJ databases">
        <title>Whole genome sequences of fourteen strains of Bradyrhizobium canariense and one strain of Bradyrhizobium japonicum isolated from Lupinus (Papilionoideae: Genisteae) species in Algeria.</title>
        <authorList>
            <person name="Crovadore J."/>
            <person name="Chekireb D."/>
            <person name="Brachmann A."/>
            <person name="Chablais R."/>
            <person name="Cochard B."/>
            <person name="Lefort F."/>
        </authorList>
    </citation>
    <scope>NUCLEOTIDE SEQUENCE [LARGE SCALE GENOMIC DNA]</scope>
    <source>
        <strain evidence="1 3">UBMA195</strain>
        <strain evidence="2 4">UBMAN05</strain>
    </source>
</reference>
<dbReference type="AlphaFoldDB" id="A0A1X3G4F1"/>
<dbReference type="EMBL" id="NAFI01000139">
    <property type="protein sequence ID" value="OSJ17717.1"/>
    <property type="molecule type" value="Genomic_DNA"/>
</dbReference>
<evidence type="ECO:0000313" key="1">
    <source>
        <dbReference type="EMBL" id="OSJ17717.1"/>
    </source>
</evidence>
<evidence type="ECO:0000313" key="3">
    <source>
        <dbReference type="Proteomes" id="UP000193553"/>
    </source>
</evidence>
<comment type="caution">
    <text evidence="1">The sequence shown here is derived from an EMBL/GenBank/DDBJ whole genome shotgun (WGS) entry which is preliminary data.</text>
</comment>
<dbReference type="Proteomes" id="UP000193553">
    <property type="component" value="Unassembled WGS sequence"/>
</dbReference>
<dbReference type="OrthoDB" id="8250689at2"/>
<dbReference type="EMBL" id="NAFK01000129">
    <property type="protein sequence ID" value="OSJ34041.1"/>
    <property type="molecule type" value="Genomic_DNA"/>
</dbReference>
<accession>A0A1X3G4F1</accession>
<protein>
    <submittedName>
        <fullName evidence="1">Uncharacterized protein</fullName>
    </submittedName>
</protein>